<gene>
    <name evidence="2" type="ORF">Pcinc_008213</name>
</gene>
<accession>A0AAE1G7Q9</accession>
<protein>
    <submittedName>
        <fullName evidence="2">Uncharacterized protein</fullName>
    </submittedName>
</protein>
<evidence type="ECO:0000313" key="2">
    <source>
        <dbReference type="EMBL" id="KAK3887697.1"/>
    </source>
</evidence>
<evidence type="ECO:0000256" key="1">
    <source>
        <dbReference type="SAM" id="MobiDB-lite"/>
    </source>
</evidence>
<feature type="compositionally biased region" description="Pro residues" evidence="1">
    <location>
        <begin position="158"/>
        <end position="167"/>
    </location>
</feature>
<comment type="caution">
    <text evidence="2">The sequence shown here is derived from an EMBL/GenBank/DDBJ whole genome shotgun (WGS) entry which is preliminary data.</text>
</comment>
<feature type="region of interest" description="Disordered" evidence="1">
    <location>
        <begin position="158"/>
        <end position="180"/>
    </location>
</feature>
<organism evidence="2 3">
    <name type="scientific">Petrolisthes cinctipes</name>
    <name type="common">Flat porcelain crab</name>
    <dbReference type="NCBI Taxonomy" id="88211"/>
    <lineage>
        <taxon>Eukaryota</taxon>
        <taxon>Metazoa</taxon>
        <taxon>Ecdysozoa</taxon>
        <taxon>Arthropoda</taxon>
        <taxon>Crustacea</taxon>
        <taxon>Multicrustacea</taxon>
        <taxon>Malacostraca</taxon>
        <taxon>Eumalacostraca</taxon>
        <taxon>Eucarida</taxon>
        <taxon>Decapoda</taxon>
        <taxon>Pleocyemata</taxon>
        <taxon>Anomura</taxon>
        <taxon>Galatheoidea</taxon>
        <taxon>Porcellanidae</taxon>
        <taxon>Petrolisthes</taxon>
    </lineage>
</organism>
<dbReference type="EMBL" id="JAWQEG010000617">
    <property type="protein sequence ID" value="KAK3887697.1"/>
    <property type="molecule type" value="Genomic_DNA"/>
</dbReference>
<keyword evidence="3" id="KW-1185">Reference proteome</keyword>
<proteinExistence type="predicted"/>
<sequence length="227" mass="25012">MATPTLYYACTKAYTRRHYSPHAGTFSNKIGYLFYSSEGIEGLSTNNLALLSECTTRTHPTVNPLPPTHSSIPHIHSQPHPIINRPPRTFHPPTHSQPHPIINPLPPTFHPPTHSQPHPIINPLPPTFHPPTHSQPHPIINPLPPTFHPPTHSQPHPIINPPPPTFHPPTHSQPHPIINPLPPTFHPPTHSHRDVMAPAGTDLAPNEAPCGTRQLAATVMALSLTRK</sequence>
<dbReference type="Proteomes" id="UP001286313">
    <property type="component" value="Unassembled WGS sequence"/>
</dbReference>
<name>A0AAE1G7Q9_PETCI</name>
<evidence type="ECO:0000313" key="3">
    <source>
        <dbReference type="Proteomes" id="UP001286313"/>
    </source>
</evidence>
<dbReference type="AlphaFoldDB" id="A0AAE1G7Q9"/>
<reference evidence="2" key="1">
    <citation type="submission" date="2023-10" db="EMBL/GenBank/DDBJ databases">
        <title>Genome assemblies of two species of porcelain crab, Petrolisthes cinctipes and Petrolisthes manimaculis (Anomura: Porcellanidae).</title>
        <authorList>
            <person name="Angst P."/>
        </authorList>
    </citation>
    <scope>NUCLEOTIDE SEQUENCE</scope>
    <source>
        <strain evidence="2">PB745_01</strain>
        <tissue evidence="2">Gill</tissue>
    </source>
</reference>